<protein>
    <submittedName>
        <fullName evidence="2">Branched-chain amino acid ABC transporter</fullName>
    </submittedName>
</protein>
<feature type="transmembrane region" description="Helical" evidence="1">
    <location>
        <begin position="41"/>
        <end position="59"/>
    </location>
</feature>
<dbReference type="Proteomes" id="UP000654993">
    <property type="component" value="Unassembled WGS sequence"/>
</dbReference>
<dbReference type="RefSeq" id="WP_200967437.1">
    <property type="nucleotide sequence ID" value="NZ_BMAQ01000039.1"/>
</dbReference>
<keyword evidence="1" id="KW-0472">Membrane</keyword>
<dbReference type="Pfam" id="PF05437">
    <property type="entry name" value="AzlD"/>
    <property type="match status" value="1"/>
</dbReference>
<sequence length="109" mass="12015">MTLSEGFLWLLIGVSLVTLLPRVLPMVLITKFGMPEWLLRFLQYVPIAVMTALLVQAVLTEGESFIPLMENVNLLALIPTLIVAIATRSLLFTVITGIGAMFLLQLFGL</sequence>
<keyword evidence="3" id="KW-1185">Reference proteome</keyword>
<evidence type="ECO:0000313" key="2">
    <source>
        <dbReference type="EMBL" id="GFR39228.1"/>
    </source>
</evidence>
<keyword evidence="1" id="KW-1133">Transmembrane helix</keyword>
<feature type="transmembrane region" description="Helical" evidence="1">
    <location>
        <begin position="6"/>
        <end position="29"/>
    </location>
</feature>
<evidence type="ECO:0000313" key="3">
    <source>
        <dbReference type="Proteomes" id="UP000654993"/>
    </source>
</evidence>
<keyword evidence="1" id="KW-0812">Transmembrane</keyword>
<dbReference type="AlphaFoldDB" id="A0A916QHT3"/>
<accession>A0A916QHT3</accession>
<dbReference type="InterPro" id="IPR008407">
    <property type="entry name" value="Brnchd-chn_aa_trnsp_AzlD"/>
</dbReference>
<reference evidence="2" key="1">
    <citation type="submission" date="2020-08" db="EMBL/GenBank/DDBJ databases">
        <authorList>
            <person name="Uke A."/>
            <person name="Chhe C."/>
            <person name="Baramee S."/>
            <person name="Kosugi A."/>
        </authorList>
    </citation>
    <scope>NUCLEOTIDE SEQUENCE</scope>
    <source>
        <strain evidence="2">DA-C8</strain>
    </source>
</reference>
<evidence type="ECO:0000256" key="1">
    <source>
        <dbReference type="SAM" id="Phobius"/>
    </source>
</evidence>
<reference evidence="2" key="2">
    <citation type="journal article" date="2021" name="Data Brief">
        <title>Draft genome sequence data of the facultative, thermophilic, xylanolytic bacterium Paenibacillus sp. strain DA-C8.</title>
        <authorList>
            <person name="Chhe C."/>
            <person name="Uke A."/>
            <person name="Baramee S."/>
            <person name="Ungkulpasvich U."/>
            <person name="Tachaapaikoon C."/>
            <person name="Pason P."/>
            <person name="Waeonukul R."/>
            <person name="Ratanakhanokchai K."/>
            <person name="Kosugi A."/>
        </authorList>
    </citation>
    <scope>NUCLEOTIDE SEQUENCE</scope>
    <source>
        <strain evidence="2">DA-C8</strain>
    </source>
</reference>
<dbReference type="EMBL" id="BMAQ01000039">
    <property type="protein sequence ID" value="GFR39228.1"/>
    <property type="molecule type" value="Genomic_DNA"/>
</dbReference>
<feature type="transmembrane region" description="Helical" evidence="1">
    <location>
        <begin position="74"/>
        <end position="104"/>
    </location>
</feature>
<gene>
    <name evidence="2" type="primary">brnE</name>
    <name evidence="2" type="ORF">PRECH8_25240</name>
</gene>
<name>A0A916QHT3_9BACL</name>
<organism evidence="2 3">
    <name type="scientific">Insulibacter thermoxylanivorax</name>
    <dbReference type="NCBI Taxonomy" id="2749268"/>
    <lineage>
        <taxon>Bacteria</taxon>
        <taxon>Bacillati</taxon>
        <taxon>Bacillota</taxon>
        <taxon>Bacilli</taxon>
        <taxon>Bacillales</taxon>
        <taxon>Paenibacillaceae</taxon>
        <taxon>Insulibacter</taxon>
    </lineage>
</organism>
<comment type="caution">
    <text evidence="2">The sequence shown here is derived from an EMBL/GenBank/DDBJ whole genome shotgun (WGS) entry which is preliminary data.</text>
</comment>
<proteinExistence type="predicted"/>